<sequence length="73" mass="8167">MCYLHMAEGRARKCLGISLESPGVFRKVHKQRFKFKVTCSICIERRVSLSLAALFSAAFFPPKSPVSSTLKTC</sequence>
<protein>
    <submittedName>
        <fullName evidence="1">Uncharacterized protein</fullName>
    </submittedName>
</protein>
<dbReference type="Proteomes" id="UP000291020">
    <property type="component" value="Unassembled WGS sequence"/>
</dbReference>
<name>A0A452GMS7_9SAUR</name>
<dbReference type="AlphaFoldDB" id="A0A452GMS7"/>
<proteinExistence type="predicted"/>
<reference evidence="2" key="1">
    <citation type="journal article" date="2017" name="PLoS ONE">
        <title>The Agassiz's desert tortoise genome provides a resource for the conservation of a threatened species.</title>
        <authorList>
            <person name="Tollis M."/>
            <person name="DeNardo D.F."/>
            <person name="Cornelius J.A."/>
            <person name="Dolby G.A."/>
            <person name="Edwards T."/>
            <person name="Henen B.T."/>
            <person name="Karl A.E."/>
            <person name="Murphy R.W."/>
            <person name="Kusumi K."/>
        </authorList>
    </citation>
    <scope>NUCLEOTIDE SEQUENCE [LARGE SCALE GENOMIC DNA]</scope>
</reference>
<evidence type="ECO:0000313" key="2">
    <source>
        <dbReference type="Proteomes" id="UP000291020"/>
    </source>
</evidence>
<reference evidence="1" key="2">
    <citation type="submission" date="2025-08" db="UniProtKB">
        <authorList>
            <consortium name="Ensembl"/>
        </authorList>
    </citation>
    <scope>IDENTIFICATION</scope>
</reference>
<reference evidence="1" key="3">
    <citation type="submission" date="2025-09" db="UniProtKB">
        <authorList>
            <consortium name="Ensembl"/>
        </authorList>
    </citation>
    <scope>IDENTIFICATION</scope>
</reference>
<keyword evidence="2" id="KW-1185">Reference proteome</keyword>
<dbReference type="Ensembl" id="ENSGAGT00000003423.1">
    <property type="protein sequence ID" value="ENSGAGP00000002989.1"/>
    <property type="gene ID" value="ENSGAGG00000002384.1"/>
</dbReference>
<evidence type="ECO:0000313" key="1">
    <source>
        <dbReference type="Ensembl" id="ENSGAGP00000002989.1"/>
    </source>
</evidence>
<accession>A0A452GMS7</accession>
<organism evidence="1 2">
    <name type="scientific">Gopherus agassizii</name>
    <name type="common">Agassiz's desert tortoise</name>
    <dbReference type="NCBI Taxonomy" id="38772"/>
    <lineage>
        <taxon>Eukaryota</taxon>
        <taxon>Metazoa</taxon>
        <taxon>Chordata</taxon>
        <taxon>Craniata</taxon>
        <taxon>Vertebrata</taxon>
        <taxon>Euteleostomi</taxon>
        <taxon>Archelosauria</taxon>
        <taxon>Testudinata</taxon>
        <taxon>Testudines</taxon>
        <taxon>Cryptodira</taxon>
        <taxon>Durocryptodira</taxon>
        <taxon>Testudinoidea</taxon>
        <taxon>Testudinidae</taxon>
        <taxon>Gopherus</taxon>
    </lineage>
</organism>